<accession>A0A9P6EE46</accession>
<dbReference type="Gene3D" id="3.80.10.10">
    <property type="entry name" value="Ribonuclease Inhibitor"/>
    <property type="match status" value="1"/>
</dbReference>
<name>A0A9P6EE46_9AGAR</name>
<reference evidence="1" key="1">
    <citation type="submission" date="2020-11" db="EMBL/GenBank/DDBJ databases">
        <authorList>
            <consortium name="DOE Joint Genome Institute"/>
            <person name="Ahrendt S."/>
            <person name="Riley R."/>
            <person name="Andreopoulos W."/>
            <person name="Labutti K."/>
            <person name="Pangilinan J."/>
            <person name="Ruiz-Duenas F.J."/>
            <person name="Barrasa J.M."/>
            <person name="Sanchez-Garcia M."/>
            <person name="Camarero S."/>
            <person name="Miyauchi S."/>
            <person name="Serrano A."/>
            <person name="Linde D."/>
            <person name="Babiker R."/>
            <person name="Drula E."/>
            <person name="Ayuso-Fernandez I."/>
            <person name="Pacheco R."/>
            <person name="Padilla G."/>
            <person name="Ferreira P."/>
            <person name="Barriuso J."/>
            <person name="Kellner H."/>
            <person name="Castanera R."/>
            <person name="Alfaro M."/>
            <person name="Ramirez L."/>
            <person name="Pisabarro A.G."/>
            <person name="Kuo A."/>
            <person name="Tritt A."/>
            <person name="Lipzen A."/>
            <person name="He G."/>
            <person name="Yan M."/>
            <person name="Ng V."/>
            <person name="Cullen D."/>
            <person name="Martin F."/>
            <person name="Rosso M.-N."/>
            <person name="Henrissat B."/>
            <person name="Hibbett D."/>
            <person name="Martinez A.T."/>
            <person name="Grigoriev I.V."/>
        </authorList>
    </citation>
    <scope>NUCLEOTIDE SEQUENCE</scope>
    <source>
        <strain evidence="1">CBS 506.95</strain>
    </source>
</reference>
<dbReference type="InterPro" id="IPR032675">
    <property type="entry name" value="LRR_dom_sf"/>
</dbReference>
<dbReference type="EMBL" id="MU157862">
    <property type="protein sequence ID" value="KAF9527305.1"/>
    <property type="molecule type" value="Genomic_DNA"/>
</dbReference>
<dbReference type="AlphaFoldDB" id="A0A9P6EE46"/>
<dbReference type="OrthoDB" id="3244423at2759"/>
<sequence length="463" mass="53099">MEHLSHSSLQPLTEGPFNLSTLPNEILSHIFHIGQGLHDEEAQPEPRIKPFEVLVSQICLHMRHTALHQPTLWSTIRLRPFSSYERIAEYLKRSAQTPLNIHIRSTSSINQEKEIIPDALLDLVLNHSLRWQSMSVAEGNSLVSRICNHPAPSLRYLSLSVDEIEVAGINAAVNMQSPKIFSNGTNDLRFIRLRGSALHLYRPRFNMVITLHLEETKEIPLTYDDFRNIVLCSPFLANLSFYGDIIASSERINRKNDLTLPALRSLRIYGVSGVVYASLLRAIKAPNLEALTLKGLQEHDLDALQDMMEDTKFQNLRYLKFCDFDVSVYTYETIMRIFENITYFCTPESFIFDSNLVRLLLDDSEEMGKVDIRWPSLKEVSFPSDEEKEEDEIELLDDLINSRQNDGCAMRRVLFEVAVDDPRNRSSEDRKGVQIVYSSKQEGWPCSRNLREQDDLFAVGGLE</sequence>
<comment type="caution">
    <text evidence="1">The sequence shown here is derived from an EMBL/GenBank/DDBJ whole genome shotgun (WGS) entry which is preliminary data.</text>
</comment>
<protein>
    <recommendedName>
        <fullName evidence="3">F-box domain-containing protein</fullName>
    </recommendedName>
</protein>
<keyword evidence="2" id="KW-1185">Reference proteome</keyword>
<gene>
    <name evidence="1" type="ORF">CPB83DRAFT_400166</name>
</gene>
<proteinExistence type="predicted"/>
<evidence type="ECO:0008006" key="3">
    <source>
        <dbReference type="Google" id="ProtNLM"/>
    </source>
</evidence>
<dbReference type="Proteomes" id="UP000807306">
    <property type="component" value="Unassembled WGS sequence"/>
</dbReference>
<evidence type="ECO:0000313" key="2">
    <source>
        <dbReference type="Proteomes" id="UP000807306"/>
    </source>
</evidence>
<evidence type="ECO:0000313" key="1">
    <source>
        <dbReference type="EMBL" id="KAF9527305.1"/>
    </source>
</evidence>
<organism evidence="1 2">
    <name type="scientific">Crepidotus variabilis</name>
    <dbReference type="NCBI Taxonomy" id="179855"/>
    <lineage>
        <taxon>Eukaryota</taxon>
        <taxon>Fungi</taxon>
        <taxon>Dikarya</taxon>
        <taxon>Basidiomycota</taxon>
        <taxon>Agaricomycotina</taxon>
        <taxon>Agaricomycetes</taxon>
        <taxon>Agaricomycetidae</taxon>
        <taxon>Agaricales</taxon>
        <taxon>Agaricineae</taxon>
        <taxon>Crepidotaceae</taxon>
        <taxon>Crepidotus</taxon>
    </lineage>
</organism>